<dbReference type="InterPro" id="IPR017441">
    <property type="entry name" value="Protein_kinase_ATP_BS"/>
</dbReference>
<dbReference type="InterPro" id="IPR003609">
    <property type="entry name" value="Pan_app"/>
</dbReference>
<evidence type="ECO:0000256" key="2">
    <source>
        <dbReference type="ARBA" id="ARBA00022527"/>
    </source>
</evidence>
<dbReference type="PROSITE" id="PS50948">
    <property type="entry name" value="PAN"/>
    <property type="match status" value="1"/>
</dbReference>
<evidence type="ECO:0000256" key="6">
    <source>
        <dbReference type="ARBA" id="ARBA00022741"/>
    </source>
</evidence>
<keyword evidence="2 13" id="KW-0723">Serine/threonine-protein kinase</keyword>
<keyword evidence="12" id="KW-0325">Glycoprotein</keyword>
<dbReference type="InterPro" id="IPR011009">
    <property type="entry name" value="Kinase-like_dom_sf"/>
</dbReference>
<evidence type="ECO:0000256" key="11">
    <source>
        <dbReference type="ARBA" id="ARBA00023157"/>
    </source>
</evidence>
<dbReference type="Pfam" id="PF00954">
    <property type="entry name" value="S_locus_glycop"/>
    <property type="match status" value="1"/>
</dbReference>
<dbReference type="RefSeq" id="XP_071925789.1">
    <property type="nucleotide sequence ID" value="XM_072069688.1"/>
</dbReference>
<feature type="transmembrane region" description="Helical" evidence="15">
    <location>
        <begin position="494"/>
        <end position="517"/>
    </location>
</feature>
<name>A0ABM4W1X8_COFAR</name>
<proteinExistence type="inferred from homology"/>
<evidence type="ECO:0000313" key="20">
    <source>
        <dbReference type="RefSeq" id="XP_071925789.1"/>
    </source>
</evidence>
<dbReference type="SUPFAM" id="SSF51110">
    <property type="entry name" value="alpha-D-mannose-specific plant lectins"/>
    <property type="match status" value="1"/>
</dbReference>
<comment type="catalytic activity">
    <reaction evidence="13">
        <text>L-seryl-[protein] + ATP = O-phospho-L-seryl-[protein] + ADP + H(+)</text>
        <dbReference type="Rhea" id="RHEA:17989"/>
        <dbReference type="Rhea" id="RHEA-COMP:9863"/>
        <dbReference type="Rhea" id="RHEA-COMP:11604"/>
        <dbReference type="ChEBI" id="CHEBI:15378"/>
        <dbReference type="ChEBI" id="CHEBI:29999"/>
        <dbReference type="ChEBI" id="CHEBI:30616"/>
        <dbReference type="ChEBI" id="CHEBI:83421"/>
        <dbReference type="ChEBI" id="CHEBI:456216"/>
        <dbReference type="EC" id="2.7.11.1"/>
    </reaction>
</comment>
<accession>A0ABM4W1X8</accession>
<dbReference type="CDD" id="cd14066">
    <property type="entry name" value="STKc_IRAK"/>
    <property type="match status" value="1"/>
</dbReference>
<evidence type="ECO:0000259" key="17">
    <source>
        <dbReference type="PROSITE" id="PS50927"/>
    </source>
</evidence>
<dbReference type="Pfam" id="PF01453">
    <property type="entry name" value="B_lectin"/>
    <property type="match status" value="1"/>
</dbReference>
<dbReference type="SMART" id="SM00108">
    <property type="entry name" value="B_lectin"/>
    <property type="match status" value="1"/>
</dbReference>
<organism evidence="19 20">
    <name type="scientific">Coffea arabica</name>
    <name type="common">Arabian coffee</name>
    <dbReference type="NCBI Taxonomy" id="13443"/>
    <lineage>
        <taxon>Eukaryota</taxon>
        <taxon>Viridiplantae</taxon>
        <taxon>Streptophyta</taxon>
        <taxon>Embryophyta</taxon>
        <taxon>Tracheophyta</taxon>
        <taxon>Spermatophyta</taxon>
        <taxon>Magnoliopsida</taxon>
        <taxon>eudicotyledons</taxon>
        <taxon>Gunneridae</taxon>
        <taxon>Pentapetalae</taxon>
        <taxon>asterids</taxon>
        <taxon>lamiids</taxon>
        <taxon>Gentianales</taxon>
        <taxon>Rubiaceae</taxon>
        <taxon>Ixoroideae</taxon>
        <taxon>Gardenieae complex</taxon>
        <taxon>Bertiereae - Coffeeae clade</taxon>
        <taxon>Coffeeae</taxon>
        <taxon>Coffea</taxon>
    </lineage>
</organism>
<keyword evidence="4 15" id="KW-0812">Transmembrane</keyword>
<dbReference type="PROSITE" id="PS50011">
    <property type="entry name" value="PROTEIN_KINASE_DOM"/>
    <property type="match status" value="1"/>
</dbReference>
<dbReference type="EC" id="2.7.11.1" evidence="13"/>
<protein>
    <recommendedName>
        <fullName evidence="13">Receptor-like serine/threonine-protein kinase</fullName>
        <ecNumber evidence="13">2.7.11.1</ecNumber>
    </recommendedName>
</protein>
<keyword evidence="7 13" id="KW-0418">Kinase</keyword>
<dbReference type="PANTHER" id="PTHR47974">
    <property type="entry name" value="OS07G0415500 PROTEIN"/>
    <property type="match status" value="1"/>
</dbReference>
<dbReference type="Pfam" id="PF00069">
    <property type="entry name" value="Pkinase"/>
    <property type="match status" value="1"/>
</dbReference>
<gene>
    <name evidence="20" type="primary">LOC140016218</name>
</gene>
<dbReference type="InterPro" id="IPR008271">
    <property type="entry name" value="Ser/Thr_kinase_AS"/>
</dbReference>
<keyword evidence="8 13" id="KW-0067">ATP-binding</keyword>
<keyword evidence="10 15" id="KW-0472">Membrane</keyword>
<feature type="binding site" evidence="14">
    <location>
        <position position="577"/>
    </location>
    <ligand>
        <name>ATP</name>
        <dbReference type="ChEBI" id="CHEBI:30616"/>
    </ligand>
</feature>
<keyword evidence="11" id="KW-1015">Disulfide bond</keyword>
<comment type="catalytic activity">
    <reaction evidence="13">
        <text>L-threonyl-[protein] + ATP = O-phospho-L-threonyl-[protein] + ADP + H(+)</text>
        <dbReference type="Rhea" id="RHEA:46608"/>
        <dbReference type="Rhea" id="RHEA-COMP:11060"/>
        <dbReference type="Rhea" id="RHEA-COMP:11605"/>
        <dbReference type="ChEBI" id="CHEBI:15378"/>
        <dbReference type="ChEBI" id="CHEBI:30013"/>
        <dbReference type="ChEBI" id="CHEBI:30616"/>
        <dbReference type="ChEBI" id="CHEBI:61977"/>
        <dbReference type="ChEBI" id="CHEBI:456216"/>
        <dbReference type="EC" id="2.7.11.1"/>
    </reaction>
</comment>
<dbReference type="CDD" id="cd00028">
    <property type="entry name" value="B_lectin"/>
    <property type="match status" value="1"/>
</dbReference>
<evidence type="ECO:0000256" key="9">
    <source>
        <dbReference type="ARBA" id="ARBA00022989"/>
    </source>
</evidence>
<evidence type="ECO:0000256" key="12">
    <source>
        <dbReference type="ARBA" id="ARBA00023180"/>
    </source>
</evidence>
<dbReference type="PANTHER" id="PTHR47974:SF3">
    <property type="entry name" value="RECEPTOR-LIKE SERINE_THREONINE-PROTEIN KINASE"/>
    <property type="match status" value="1"/>
</dbReference>
<evidence type="ECO:0000256" key="14">
    <source>
        <dbReference type="PROSITE-ProRule" id="PRU10141"/>
    </source>
</evidence>
<comment type="subcellular location">
    <subcellularLocation>
        <location evidence="1">Membrane</location>
        <topology evidence="1">Single-pass membrane protein</topology>
    </subcellularLocation>
</comment>
<evidence type="ECO:0000256" key="7">
    <source>
        <dbReference type="ARBA" id="ARBA00022777"/>
    </source>
</evidence>
<dbReference type="PROSITE" id="PS00108">
    <property type="entry name" value="PROTEIN_KINASE_ST"/>
    <property type="match status" value="1"/>
</dbReference>
<dbReference type="InterPro" id="IPR024171">
    <property type="entry name" value="SRK-like_kinase"/>
</dbReference>
<feature type="domain" description="Apple" evidence="18">
    <location>
        <begin position="372"/>
        <end position="455"/>
    </location>
</feature>
<evidence type="ECO:0000259" key="18">
    <source>
        <dbReference type="PROSITE" id="PS50948"/>
    </source>
</evidence>
<evidence type="ECO:0000256" key="8">
    <source>
        <dbReference type="ARBA" id="ARBA00022840"/>
    </source>
</evidence>
<evidence type="ECO:0000256" key="13">
    <source>
        <dbReference type="PIRNR" id="PIRNR000641"/>
    </source>
</evidence>
<dbReference type="Gene3D" id="3.50.4.10">
    <property type="entry name" value="Hepatocyte Growth Factor"/>
    <property type="match status" value="1"/>
</dbReference>
<reference evidence="20" key="1">
    <citation type="submission" date="2025-08" db="UniProtKB">
        <authorList>
            <consortium name="RefSeq"/>
        </authorList>
    </citation>
    <scope>IDENTIFICATION</scope>
    <source>
        <tissue evidence="20">Leaves</tissue>
    </source>
</reference>
<keyword evidence="3 13" id="KW-0808">Transferase</keyword>
<dbReference type="PROSITE" id="PS00107">
    <property type="entry name" value="PROTEIN_KINASE_ATP"/>
    <property type="match status" value="1"/>
</dbReference>
<dbReference type="InterPro" id="IPR000719">
    <property type="entry name" value="Prot_kinase_dom"/>
</dbReference>
<dbReference type="SUPFAM" id="SSF56112">
    <property type="entry name" value="Protein kinase-like (PK-like)"/>
    <property type="match status" value="1"/>
</dbReference>
<dbReference type="InterPro" id="IPR000858">
    <property type="entry name" value="S_locus_glycoprot_dom"/>
</dbReference>
<keyword evidence="19" id="KW-1185">Reference proteome</keyword>
<dbReference type="InterPro" id="IPR036426">
    <property type="entry name" value="Bulb-type_lectin_dom_sf"/>
</dbReference>
<dbReference type="InterPro" id="IPR001480">
    <property type="entry name" value="Bulb-type_lectin_dom"/>
</dbReference>
<dbReference type="PIRSF" id="PIRSF000641">
    <property type="entry name" value="SRK"/>
    <property type="match status" value="1"/>
</dbReference>
<keyword evidence="9 15" id="KW-1133">Transmembrane helix</keyword>
<dbReference type="GO" id="GO:0016301">
    <property type="term" value="F:kinase activity"/>
    <property type="evidence" value="ECO:0007669"/>
    <property type="project" value="UniProtKB-KW"/>
</dbReference>
<evidence type="ECO:0000256" key="4">
    <source>
        <dbReference type="ARBA" id="ARBA00022692"/>
    </source>
</evidence>
<comment type="similarity">
    <text evidence="13">Belongs to the protein kinase superfamily. Ser/Thr protein kinase family.</text>
</comment>
<dbReference type="Gene3D" id="3.30.200.20">
    <property type="entry name" value="Phosphorylase Kinase, domain 1"/>
    <property type="match status" value="1"/>
</dbReference>
<evidence type="ECO:0000259" key="16">
    <source>
        <dbReference type="PROSITE" id="PS50011"/>
    </source>
</evidence>
<keyword evidence="20" id="KW-0675">Receptor</keyword>
<evidence type="ECO:0000256" key="15">
    <source>
        <dbReference type="SAM" id="Phobius"/>
    </source>
</evidence>
<evidence type="ECO:0000313" key="19">
    <source>
        <dbReference type="Proteomes" id="UP001652660"/>
    </source>
</evidence>
<dbReference type="GeneID" id="140016218"/>
<dbReference type="Proteomes" id="UP001652660">
    <property type="component" value="Chromosome 10c"/>
</dbReference>
<dbReference type="PROSITE" id="PS50927">
    <property type="entry name" value="BULB_LECTIN"/>
    <property type="match status" value="1"/>
</dbReference>
<keyword evidence="6 13" id="KW-0547">Nucleotide-binding</keyword>
<evidence type="ECO:0000256" key="5">
    <source>
        <dbReference type="ARBA" id="ARBA00022729"/>
    </source>
</evidence>
<evidence type="ECO:0000256" key="10">
    <source>
        <dbReference type="ARBA" id="ARBA00023136"/>
    </source>
</evidence>
<evidence type="ECO:0000256" key="3">
    <source>
        <dbReference type="ARBA" id="ARBA00022679"/>
    </source>
</evidence>
<evidence type="ECO:0000256" key="1">
    <source>
        <dbReference type="ARBA" id="ARBA00004167"/>
    </source>
</evidence>
<sequence length="830" mass="94572">MRIPIYFSKDRLNLENNKLKILAFSSQSSSKLFFVLHAQLAMLGSLLLLLLFWSSAFSFPGAFAYSRLTKGSSLSVENQEDVLISPNGLFTAGFHSVGINAYSFAIWFTEKLSNRTIVWMANRDHPVNGKHSKLTLLKDGNLILTDASKFISWATNTASASFVQILLQNTGNLVLTEKDNVLWQSFDVPTDTLLPGQPLTRYTRLISSRSQNNYSSGFYKLFFDDDNVLRLVFDGPETSSIYWPDPWLLSFEAGRTRYNDSRVAVLDSWGHFQSSDRVEFRADDYGPGIQRRLTLDFDGNFRLYSLDTTTRSWIASWEAMIGSCRIHGACGPNSLCSHYPSSGRKCSCLQGYRVKNYTDWAYGCEPEYQLPCNSREVTYIKLPHVNFYGYNIDILHNCTLEKCEKICNESRKCKGFQYRFNKENGVYDCYPKRAFRNGFISPTYSGVLHLKQPKALALATDQPAKISSLICSSTSIVTLNRTYKKKGERESVRILLWFVPALGLLEMICIVSVWFFLYRSRRTSDKQPYVHLSTGFRKYSFSELKKATINFGEEIGRGGSGIVYKGVLLDHRVAAVKRLKEANQDEAEFLAELSIIGRLNHMHLIDIWGYCAEGKHRFLVYEYLEHGSLAENLHCTVIDSKMRFEIALGTAKGLAYLHEECLEWVLHCDIKPQNVLLDSNYHPKLADFGLSKLLRRAEVNDLSFSKIRGTRGYMAPEWIGNLPITSKVDVYSYGVVLLEMVTGRSPKMHVQTFGVGGEMVEKTLIEWVREMVKGDSEITSWIDEILDPLLDNTQCDKGKMALLVRVALHCVEEDRKVRPTMRQVVEMLLH</sequence>
<dbReference type="Gene3D" id="1.10.510.10">
    <property type="entry name" value="Transferase(Phosphotransferase) domain 1"/>
    <property type="match status" value="1"/>
</dbReference>
<dbReference type="SMART" id="SM00220">
    <property type="entry name" value="S_TKc"/>
    <property type="match status" value="1"/>
</dbReference>
<dbReference type="Gene3D" id="2.90.10.10">
    <property type="entry name" value="Bulb-type lectin domain"/>
    <property type="match status" value="1"/>
</dbReference>
<feature type="domain" description="Bulb-type lectin" evidence="17">
    <location>
        <begin position="68"/>
        <end position="188"/>
    </location>
</feature>
<feature type="domain" description="Protein kinase" evidence="16">
    <location>
        <begin position="549"/>
        <end position="830"/>
    </location>
</feature>
<keyword evidence="5" id="KW-0732">Signal</keyword>